<keyword evidence="5" id="KW-0407">Ion channel</keyword>
<dbReference type="Proteomes" id="UP000245884">
    <property type="component" value="Unassembled WGS sequence"/>
</dbReference>
<keyword evidence="5" id="KW-0813">Transport</keyword>
<evidence type="ECO:0000313" key="6">
    <source>
        <dbReference type="Proteomes" id="UP000245884"/>
    </source>
</evidence>
<evidence type="ECO:0000256" key="3">
    <source>
        <dbReference type="ARBA" id="ARBA00023002"/>
    </source>
</evidence>
<evidence type="ECO:0000259" key="4">
    <source>
        <dbReference type="Pfam" id="PF00248"/>
    </source>
</evidence>
<dbReference type="RefSeq" id="XP_025359916.1">
    <property type="nucleotide sequence ID" value="XM_025507430.1"/>
</dbReference>
<dbReference type="OrthoDB" id="1720422at2759"/>
<evidence type="ECO:0000256" key="1">
    <source>
        <dbReference type="ARBA" id="ARBA00006515"/>
    </source>
</evidence>
<dbReference type="Pfam" id="PF00248">
    <property type="entry name" value="Aldo_ket_red"/>
    <property type="match status" value="1"/>
</dbReference>
<dbReference type="GeneID" id="37029253"/>
<evidence type="ECO:0000313" key="5">
    <source>
        <dbReference type="EMBL" id="PWN25304.1"/>
    </source>
</evidence>
<dbReference type="InterPro" id="IPR005399">
    <property type="entry name" value="K_chnl_volt-dep_bsu_KCNAB-rel"/>
</dbReference>
<comment type="similarity">
    <text evidence="1">Belongs to the shaker potassium channel beta subunit family.</text>
</comment>
<sequence length="353" mass="39229">MSASTQSPTYDRKNMQFRRLGPSGLRVSLFSLGGWLTLGGSVNQELTTKMIDAAYKAGINTFDTAEVYSKGESEKAMGKAIKDLNIKRTELVLITKIYFGCGGTDPNATGLSRKHVIEAADQTLERAGLKYWDVILAHQPDPTVPMEEVVRAFNRLIESDRCFYWGTSSWSADQISEATQIAHRLGLIAPIADQPQYNMMHRHTLEKDLLPVFEKYQYGTTIWSPLQFGMLTGKYNSGKVPPGSRFDTNSDFFKGFIAKLETDEGKATVAKIRKLTELAESKLQCKMATFAIAWTALNPNVSTCILGASSLEQLEENLKALEVLPKLTPEIVKEIEAILDNKPEVEGPKRPLN</sequence>
<protein>
    <submittedName>
        <fullName evidence="5">Putative potassium channel beta subunit protein</fullName>
    </submittedName>
</protein>
<keyword evidence="3" id="KW-0560">Oxidoreductase</keyword>
<dbReference type="SUPFAM" id="SSF51430">
    <property type="entry name" value="NAD(P)-linked oxidoreductase"/>
    <property type="match status" value="1"/>
</dbReference>
<dbReference type="PANTHER" id="PTHR43150">
    <property type="entry name" value="HYPERKINETIC, ISOFORM M"/>
    <property type="match status" value="1"/>
</dbReference>
<gene>
    <name evidence="5" type="ORF">BDZ90DRAFT_243347</name>
</gene>
<dbReference type="STRING" id="1569628.A0A316UK44"/>
<dbReference type="PANTHER" id="PTHR43150:SF2">
    <property type="entry name" value="HYPERKINETIC, ISOFORM M"/>
    <property type="match status" value="1"/>
</dbReference>
<name>A0A316UK44_9BASI</name>
<keyword evidence="6" id="KW-1185">Reference proteome</keyword>
<dbReference type="GO" id="GO:0016491">
    <property type="term" value="F:oxidoreductase activity"/>
    <property type="evidence" value="ECO:0007669"/>
    <property type="project" value="UniProtKB-KW"/>
</dbReference>
<evidence type="ECO:0000256" key="2">
    <source>
        <dbReference type="ARBA" id="ARBA00022857"/>
    </source>
</evidence>
<proteinExistence type="inferred from homology"/>
<keyword evidence="2" id="KW-0521">NADP</keyword>
<dbReference type="Gene3D" id="3.20.20.100">
    <property type="entry name" value="NADP-dependent oxidoreductase domain"/>
    <property type="match status" value="1"/>
</dbReference>
<accession>A0A316UK44</accession>
<dbReference type="AlphaFoldDB" id="A0A316UK44"/>
<keyword evidence="5" id="KW-0406">Ion transport</keyword>
<dbReference type="InterPro" id="IPR023210">
    <property type="entry name" value="NADP_OxRdtase_dom"/>
</dbReference>
<dbReference type="InterPro" id="IPR036812">
    <property type="entry name" value="NAD(P)_OxRdtase_dom_sf"/>
</dbReference>
<reference evidence="5 6" key="1">
    <citation type="journal article" date="2018" name="Mol. Biol. Evol.">
        <title>Broad Genomic Sampling Reveals a Smut Pathogenic Ancestry of the Fungal Clade Ustilaginomycotina.</title>
        <authorList>
            <person name="Kijpornyongpan T."/>
            <person name="Mondo S.J."/>
            <person name="Barry K."/>
            <person name="Sandor L."/>
            <person name="Lee J."/>
            <person name="Lipzen A."/>
            <person name="Pangilinan J."/>
            <person name="LaButti K."/>
            <person name="Hainaut M."/>
            <person name="Henrissat B."/>
            <person name="Grigoriev I.V."/>
            <person name="Spatafora J.W."/>
            <person name="Aime M.C."/>
        </authorList>
    </citation>
    <scope>NUCLEOTIDE SEQUENCE [LARGE SCALE GENOMIC DNA]</scope>
    <source>
        <strain evidence="5 6">MCA 5214</strain>
    </source>
</reference>
<dbReference type="EMBL" id="KZ819676">
    <property type="protein sequence ID" value="PWN25304.1"/>
    <property type="molecule type" value="Genomic_DNA"/>
</dbReference>
<organism evidence="5 6">
    <name type="scientific">Jaminaea rosea</name>
    <dbReference type="NCBI Taxonomy" id="1569628"/>
    <lineage>
        <taxon>Eukaryota</taxon>
        <taxon>Fungi</taxon>
        <taxon>Dikarya</taxon>
        <taxon>Basidiomycota</taxon>
        <taxon>Ustilaginomycotina</taxon>
        <taxon>Exobasidiomycetes</taxon>
        <taxon>Microstromatales</taxon>
        <taxon>Microstromatales incertae sedis</taxon>
        <taxon>Jaminaea</taxon>
    </lineage>
</organism>
<dbReference type="GO" id="GO:0034220">
    <property type="term" value="P:monoatomic ion transmembrane transport"/>
    <property type="evidence" value="ECO:0007669"/>
    <property type="project" value="UniProtKB-KW"/>
</dbReference>
<feature type="domain" description="NADP-dependent oxidoreductase" evidence="4">
    <location>
        <begin position="32"/>
        <end position="339"/>
    </location>
</feature>